<keyword evidence="7" id="KW-1185">Reference proteome</keyword>
<evidence type="ECO:0000313" key="7">
    <source>
        <dbReference type="Proteomes" id="UP000315460"/>
    </source>
</evidence>
<dbReference type="Proteomes" id="UP000315460">
    <property type="component" value="Unassembled WGS sequence"/>
</dbReference>
<dbReference type="RefSeq" id="WP_244294317.1">
    <property type="nucleotide sequence ID" value="NZ_BAAAQH010000012.1"/>
</dbReference>
<comment type="caution">
    <text evidence="6">The sequence shown here is derived from an EMBL/GenBank/DDBJ whole genome shotgun (WGS) entry which is preliminary data.</text>
</comment>
<feature type="active site" evidence="2">
    <location>
        <position position="288"/>
    </location>
</feature>
<feature type="region of interest" description="Disordered" evidence="4">
    <location>
        <begin position="1"/>
        <end position="23"/>
    </location>
</feature>
<accession>A0ABY1N305</accession>
<gene>
    <name evidence="6" type="ORF">SAMN06265174_10752</name>
</gene>
<dbReference type="PANTHER" id="PTHR11699">
    <property type="entry name" value="ALDEHYDE DEHYDROGENASE-RELATED"/>
    <property type="match status" value="1"/>
</dbReference>
<evidence type="ECO:0000256" key="3">
    <source>
        <dbReference type="RuleBase" id="RU003345"/>
    </source>
</evidence>
<dbReference type="SUPFAM" id="SSF53720">
    <property type="entry name" value="ALDH-like"/>
    <property type="match status" value="1"/>
</dbReference>
<proteinExistence type="inferred from homology"/>
<dbReference type="InterPro" id="IPR029510">
    <property type="entry name" value="Ald_DH_CS_GLU"/>
</dbReference>
<reference evidence="6 7" key="1">
    <citation type="submission" date="2017-05" db="EMBL/GenBank/DDBJ databases">
        <authorList>
            <person name="Varghese N."/>
            <person name="Submissions S."/>
        </authorList>
    </citation>
    <scope>NUCLEOTIDE SEQUENCE [LARGE SCALE GENOMIC DNA]</scope>
    <source>
        <strain evidence="6 7">DSM 45139</strain>
    </source>
</reference>
<evidence type="ECO:0000313" key="6">
    <source>
        <dbReference type="EMBL" id="SMO81754.1"/>
    </source>
</evidence>
<feature type="compositionally biased region" description="Polar residues" evidence="4">
    <location>
        <begin position="1"/>
        <end position="18"/>
    </location>
</feature>
<dbReference type="InterPro" id="IPR016161">
    <property type="entry name" value="Ald_DH/histidinol_DH"/>
</dbReference>
<evidence type="ECO:0000256" key="1">
    <source>
        <dbReference type="ARBA" id="ARBA00023002"/>
    </source>
</evidence>
<evidence type="ECO:0000259" key="5">
    <source>
        <dbReference type="Pfam" id="PF00171"/>
    </source>
</evidence>
<dbReference type="Gene3D" id="3.40.605.10">
    <property type="entry name" value="Aldehyde Dehydrogenase, Chain A, domain 1"/>
    <property type="match status" value="1"/>
</dbReference>
<protein>
    <submittedName>
        <fullName evidence="6">Aldehyde dehydrogenase (NAD+)</fullName>
    </submittedName>
</protein>
<evidence type="ECO:0000256" key="4">
    <source>
        <dbReference type="SAM" id="MobiDB-lite"/>
    </source>
</evidence>
<dbReference type="Pfam" id="PF00171">
    <property type="entry name" value="Aldedh"/>
    <property type="match status" value="1"/>
</dbReference>
<dbReference type="InterPro" id="IPR016162">
    <property type="entry name" value="Ald_DH_N"/>
</dbReference>
<dbReference type="EMBL" id="FXTG01000007">
    <property type="protein sequence ID" value="SMO81754.1"/>
    <property type="molecule type" value="Genomic_DNA"/>
</dbReference>
<feature type="domain" description="Aldehyde dehydrogenase" evidence="5">
    <location>
        <begin position="45"/>
        <end position="511"/>
    </location>
</feature>
<keyword evidence="1 3" id="KW-0560">Oxidoreductase</keyword>
<evidence type="ECO:0000256" key="2">
    <source>
        <dbReference type="PROSITE-ProRule" id="PRU10007"/>
    </source>
</evidence>
<dbReference type="Gene3D" id="3.40.309.10">
    <property type="entry name" value="Aldehyde Dehydrogenase, Chain A, domain 2"/>
    <property type="match status" value="1"/>
</dbReference>
<sequence length="515" mass="54822">MTGTLSRDTSIGTGTGTSAHVDERLGAEAREFLARPHRLLIGGQWVDAADGRTFATHDPATGNEITRVAHGGPEDVDRAVAAARRTFDDGAWATMKPREREQILWRIGDLLDAKAELFGQIEALDNGKSVAIATAVDVAWAADVFRYYAGWATKIEGSTVPVSMPFAGDKQFHAYTQRVPVGVCGQIIPWNFPLLMAAWKLGPALATGNTLVLKPAEQTPLTALLLGEVCQEAGVPDGVVNIITGFGDAGAAISSHDDVDKVAFTGSTEVGKLIVDAAKGNLKKVSLELGGKSANIVFADCDWDAAVAGSVAAWMFNHGQACTAGTRLYVEDSIYEEFTQAVADAASQATIGHGLDPDTVLGPVVDQDQFDKVSYYLRAGIEDGGRALTGGARHGDTGFFIQPTVFVDVKPEDRVVKEEIFGPVVSALRFTDVEDAVRQANDSMYGLAAGVWTKDLSKAHQVASRLQAGSVWVNQYNGFDTAMPFGGFKQSGWGRELGAGALDLYTQTRSVNIQL</sequence>
<dbReference type="PROSITE" id="PS00687">
    <property type="entry name" value="ALDEHYDE_DEHYDR_GLU"/>
    <property type="match status" value="1"/>
</dbReference>
<name>A0ABY1N305_9ACTN</name>
<comment type="similarity">
    <text evidence="3">Belongs to the aldehyde dehydrogenase family.</text>
</comment>
<dbReference type="InterPro" id="IPR015590">
    <property type="entry name" value="Aldehyde_DH_dom"/>
</dbReference>
<dbReference type="InterPro" id="IPR016163">
    <property type="entry name" value="Ald_DH_C"/>
</dbReference>
<organism evidence="6 7">
    <name type="scientific">Dietzia kunjamensis subsp. schimae</name>
    <dbReference type="NCBI Taxonomy" id="498198"/>
    <lineage>
        <taxon>Bacteria</taxon>
        <taxon>Bacillati</taxon>
        <taxon>Actinomycetota</taxon>
        <taxon>Actinomycetes</taxon>
        <taxon>Mycobacteriales</taxon>
        <taxon>Dietziaceae</taxon>
        <taxon>Dietzia</taxon>
    </lineage>
</organism>